<keyword evidence="6" id="KW-1185">Reference proteome</keyword>
<dbReference type="Gene3D" id="3.40.1390.30">
    <property type="entry name" value="NIF3 (NGG1p interacting factor 3)-like"/>
    <property type="match status" value="1"/>
</dbReference>
<gene>
    <name evidence="5" type="ORF">BLA29_003712</name>
</gene>
<feature type="binding site" evidence="4">
    <location>
        <position position="104"/>
    </location>
    <ligand>
        <name>a divalent metal cation</name>
        <dbReference type="ChEBI" id="CHEBI:60240"/>
        <label>1</label>
    </ligand>
</feature>
<evidence type="ECO:0000256" key="3">
    <source>
        <dbReference type="PIRNR" id="PIRNR037490"/>
    </source>
</evidence>
<evidence type="ECO:0000256" key="1">
    <source>
        <dbReference type="ARBA" id="ARBA00006964"/>
    </source>
</evidence>
<dbReference type="GO" id="GO:0046872">
    <property type="term" value="F:metal ion binding"/>
    <property type="evidence" value="ECO:0007669"/>
    <property type="project" value="UniProtKB-KW"/>
</dbReference>
<dbReference type="OrthoDB" id="3345469at2759"/>
<dbReference type="Proteomes" id="UP000194236">
    <property type="component" value="Unassembled WGS sequence"/>
</dbReference>
<dbReference type="InterPro" id="IPR017222">
    <property type="entry name" value="DUF34/NIF3_animal"/>
</dbReference>
<organism evidence="5 6">
    <name type="scientific">Euroglyphus maynei</name>
    <name type="common">Mayne's house dust mite</name>
    <dbReference type="NCBI Taxonomy" id="6958"/>
    <lineage>
        <taxon>Eukaryota</taxon>
        <taxon>Metazoa</taxon>
        <taxon>Ecdysozoa</taxon>
        <taxon>Arthropoda</taxon>
        <taxon>Chelicerata</taxon>
        <taxon>Arachnida</taxon>
        <taxon>Acari</taxon>
        <taxon>Acariformes</taxon>
        <taxon>Sarcoptiformes</taxon>
        <taxon>Astigmata</taxon>
        <taxon>Psoroptidia</taxon>
        <taxon>Analgoidea</taxon>
        <taxon>Pyroglyphidae</taxon>
        <taxon>Pyroglyphinae</taxon>
        <taxon>Euroglyphus</taxon>
    </lineage>
</organism>
<name>A0A1Y3BJX3_EURMA</name>
<dbReference type="InterPro" id="IPR036069">
    <property type="entry name" value="DUF34/NIF3_sf"/>
</dbReference>
<dbReference type="PANTHER" id="PTHR13799">
    <property type="entry name" value="NGG1 INTERACTING FACTOR 3"/>
    <property type="match status" value="1"/>
</dbReference>
<comment type="caution">
    <text evidence="5">The sequence shown here is derived from an EMBL/GenBank/DDBJ whole genome shotgun (WGS) entry which is preliminary data.</text>
</comment>
<dbReference type="FunFam" id="3.40.1390.30:FF:000001">
    <property type="entry name" value="GTP cyclohydrolase 1 type 2"/>
    <property type="match status" value="1"/>
</dbReference>
<dbReference type="PANTHER" id="PTHR13799:SF13">
    <property type="entry name" value="NIF3-LIKE PROTEIN 1"/>
    <property type="match status" value="1"/>
</dbReference>
<dbReference type="AlphaFoldDB" id="A0A1Y3BJX3"/>
<comment type="similarity">
    <text evidence="1 3">Belongs to the GTP cyclohydrolase I type 2/NIF3 family.</text>
</comment>
<protein>
    <recommendedName>
        <fullName evidence="2 3">NIF3-like protein 1</fullName>
    </recommendedName>
</protein>
<evidence type="ECO:0000256" key="4">
    <source>
        <dbReference type="PIRSR" id="PIRSR602678-1"/>
    </source>
</evidence>
<feature type="binding site" evidence="4">
    <location>
        <position position="66"/>
    </location>
    <ligand>
        <name>a divalent metal cation</name>
        <dbReference type="ChEBI" id="CHEBI:60240"/>
        <label>1</label>
    </ligand>
</feature>
<evidence type="ECO:0000313" key="5">
    <source>
        <dbReference type="EMBL" id="OTF80208.1"/>
    </source>
</evidence>
<evidence type="ECO:0000256" key="2">
    <source>
        <dbReference type="ARBA" id="ARBA00019069"/>
    </source>
</evidence>
<dbReference type="Pfam" id="PF01784">
    <property type="entry name" value="DUF34_NIF3"/>
    <property type="match status" value="1"/>
</dbReference>
<dbReference type="InterPro" id="IPR002678">
    <property type="entry name" value="DUF34/NIF3"/>
</dbReference>
<reference evidence="5 6" key="1">
    <citation type="submission" date="2017-03" db="EMBL/GenBank/DDBJ databases">
        <title>Genome Survey of Euroglyphus maynei.</title>
        <authorList>
            <person name="Arlian L.G."/>
            <person name="Morgan M.S."/>
            <person name="Rider S.D."/>
        </authorList>
    </citation>
    <scope>NUCLEOTIDE SEQUENCE [LARGE SCALE GENOMIC DNA]</scope>
    <source>
        <strain evidence="5">Arlian Lab</strain>
        <tissue evidence="5">Whole body</tissue>
    </source>
</reference>
<sequence length="330" mass="37369">MFLKDFLVKINEKIPLHLACDWDNVGLLVEPDENFLLKRIMLTNDLTEKVMNESLSKDVDLIISYHPPIFRPLKTICQSNWKERIIARCLENRMAIYSPHTALDAIHGGINDWLIGQFSCSNIRPVEISTQKPRFEYQIQLNDSERKSLICDQLEANESHGIIQCNGDILPLILDKIRKQNVNFSTITNCPKLPLLLEGMGRMANLSKPMKIDDIVSTLKSSLGLKRIRLALANNHTNDTMIKTIGVCAGSGSSILRQIQPKTVDFFITGEMSHHEILDAIHSGTSIALCEHTNTERGYIQSILYDYLVENFPTISILMSEVDKDPIQIV</sequence>
<feature type="binding site" evidence="4">
    <location>
        <position position="292"/>
    </location>
    <ligand>
        <name>a divalent metal cation</name>
        <dbReference type="ChEBI" id="CHEBI:60240"/>
        <label>1</label>
    </ligand>
</feature>
<dbReference type="PIRSF" id="PIRSF037490">
    <property type="entry name" value="UCP037490_NIF3_euk"/>
    <property type="match status" value="1"/>
</dbReference>
<feature type="binding site" evidence="4">
    <location>
        <position position="296"/>
    </location>
    <ligand>
        <name>a divalent metal cation</name>
        <dbReference type="ChEBI" id="CHEBI:60240"/>
        <label>1</label>
    </ligand>
</feature>
<proteinExistence type="inferred from homology"/>
<accession>A0A1Y3BJX3</accession>
<dbReference type="SUPFAM" id="SSF102705">
    <property type="entry name" value="NIF3 (NGG1p interacting factor 3)-like"/>
    <property type="match status" value="1"/>
</dbReference>
<dbReference type="EMBL" id="MUJZ01019455">
    <property type="protein sequence ID" value="OTF80208.1"/>
    <property type="molecule type" value="Genomic_DNA"/>
</dbReference>
<dbReference type="GO" id="GO:0005739">
    <property type="term" value="C:mitochondrion"/>
    <property type="evidence" value="ECO:0007669"/>
    <property type="project" value="TreeGrafter"/>
</dbReference>
<keyword evidence="4" id="KW-0479">Metal-binding</keyword>
<evidence type="ECO:0000313" key="6">
    <source>
        <dbReference type="Proteomes" id="UP000194236"/>
    </source>
</evidence>
<dbReference type="NCBIfam" id="TIGR00486">
    <property type="entry name" value="YbgI_SA1388"/>
    <property type="match status" value="1"/>
</dbReference>